<accession>A0A1D8GM77</accession>
<feature type="transmembrane region" description="Helical" evidence="1">
    <location>
        <begin position="112"/>
        <end position="131"/>
    </location>
</feature>
<keyword evidence="3" id="KW-1185">Reference proteome</keyword>
<dbReference type="InterPro" id="IPR011733">
    <property type="entry name" value="CHP02185_IM"/>
</dbReference>
<dbReference type="KEGG" id="gfe:Gferi_22255"/>
<feature type="transmembrane region" description="Helical" evidence="1">
    <location>
        <begin position="36"/>
        <end position="55"/>
    </location>
</feature>
<gene>
    <name evidence="2" type="ORF">Gferi_22255</name>
</gene>
<dbReference type="AlphaFoldDB" id="A0A1D8GM77"/>
<evidence type="ECO:0000313" key="3">
    <source>
        <dbReference type="Proteomes" id="UP000095743"/>
    </source>
</evidence>
<keyword evidence="1" id="KW-1133">Transmembrane helix</keyword>
<name>A0A1D8GM77_9FIRM</name>
<dbReference type="EMBL" id="CP017269">
    <property type="protein sequence ID" value="AOT72019.1"/>
    <property type="molecule type" value="Genomic_DNA"/>
</dbReference>
<organism evidence="2 3">
    <name type="scientific">Geosporobacter ferrireducens</name>
    <dbReference type="NCBI Taxonomy" id="1424294"/>
    <lineage>
        <taxon>Bacteria</taxon>
        <taxon>Bacillati</taxon>
        <taxon>Bacillota</taxon>
        <taxon>Clostridia</taxon>
        <taxon>Peptostreptococcales</taxon>
        <taxon>Thermotaleaceae</taxon>
        <taxon>Geosporobacter</taxon>
    </lineage>
</organism>
<evidence type="ECO:0008006" key="4">
    <source>
        <dbReference type="Google" id="ProtNLM"/>
    </source>
</evidence>
<sequence length="193" mass="21276">MDNKLQAKDLINVGIFTALYYVIMFAGAMLGYIPVLFILIPLYMPIITGIPFMLFLTKVKKFGMVTIMSLLLGLIMFATGHTWVPIMTGAICGILADLIFKAGKYQSLKHSVIGYGIFSIWIMGAMLPLWIMRDSYIAYIRNSMGDEYTNAVLALTPDWVAFVVIGAAFAAGIVGAFFGKAVLKKHFQRAGIL</sequence>
<dbReference type="Pfam" id="PF09605">
    <property type="entry name" value="Trep_Strep"/>
    <property type="match status" value="1"/>
</dbReference>
<evidence type="ECO:0000256" key="1">
    <source>
        <dbReference type="SAM" id="Phobius"/>
    </source>
</evidence>
<protein>
    <recommendedName>
        <fullName evidence="4">Trep_Strep domain-containing protein</fullName>
    </recommendedName>
</protein>
<feature type="transmembrane region" description="Helical" evidence="1">
    <location>
        <begin position="159"/>
        <end position="179"/>
    </location>
</feature>
<dbReference type="Proteomes" id="UP000095743">
    <property type="component" value="Chromosome"/>
</dbReference>
<reference evidence="2 3" key="1">
    <citation type="submission" date="2016-09" db="EMBL/GenBank/DDBJ databases">
        <title>Genomic analysis reveals versatility of anaerobic energy metabolism of Geosporobacter ferrireducens IRF9 of phylum Firmicutes.</title>
        <authorList>
            <person name="Kim S.-J."/>
        </authorList>
    </citation>
    <scope>NUCLEOTIDE SEQUENCE [LARGE SCALE GENOMIC DNA]</scope>
    <source>
        <strain evidence="2 3">IRF9</strain>
    </source>
</reference>
<dbReference type="RefSeq" id="WP_069980334.1">
    <property type="nucleotide sequence ID" value="NZ_CP017269.1"/>
</dbReference>
<feature type="transmembrane region" description="Helical" evidence="1">
    <location>
        <begin position="12"/>
        <end position="30"/>
    </location>
</feature>
<keyword evidence="1" id="KW-0812">Transmembrane</keyword>
<feature type="transmembrane region" description="Helical" evidence="1">
    <location>
        <begin position="84"/>
        <end position="100"/>
    </location>
</feature>
<evidence type="ECO:0000313" key="2">
    <source>
        <dbReference type="EMBL" id="AOT72019.1"/>
    </source>
</evidence>
<dbReference type="NCBIfam" id="TIGR02185">
    <property type="entry name" value="Trep_Strep"/>
    <property type="match status" value="1"/>
</dbReference>
<dbReference type="STRING" id="1424294.Gferi_22255"/>
<keyword evidence="1" id="KW-0472">Membrane</keyword>
<proteinExistence type="predicted"/>
<dbReference type="OrthoDB" id="9781459at2"/>
<feature type="transmembrane region" description="Helical" evidence="1">
    <location>
        <begin position="62"/>
        <end position="78"/>
    </location>
</feature>